<accession>A0A1I1L5N5</accession>
<dbReference type="GO" id="GO:0006352">
    <property type="term" value="P:DNA-templated transcription initiation"/>
    <property type="evidence" value="ECO:0007669"/>
    <property type="project" value="InterPro"/>
</dbReference>
<dbReference type="Pfam" id="PF04542">
    <property type="entry name" value="Sigma70_r2"/>
    <property type="match status" value="1"/>
</dbReference>
<evidence type="ECO:0000256" key="3">
    <source>
        <dbReference type="ARBA" id="ARBA00023082"/>
    </source>
</evidence>
<feature type="domain" description="RNA polymerase sigma-70 region 2" evidence="5">
    <location>
        <begin position="21"/>
        <end position="87"/>
    </location>
</feature>
<protein>
    <submittedName>
        <fullName evidence="7">RNA polymerase sigma-70 factor, ECF subfamily</fullName>
    </submittedName>
</protein>
<dbReference type="STRING" id="623281.SAMN05421747_11915"/>
<keyword evidence="2" id="KW-0805">Transcription regulation</keyword>
<dbReference type="InterPro" id="IPR039425">
    <property type="entry name" value="RNA_pol_sigma-70-like"/>
</dbReference>
<dbReference type="Proteomes" id="UP000199577">
    <property type="component" value="Unassembled WGS sequence"/>
</dbReference>
<evidence type="ECO:0000259" key="5">
    <source>
        <dbReference type="Pfam" id="PF04542"/>
    </source>
</evidence>
<dbReference type="AlphaFoldDB" id="A0A1I1L5N5"/>
<evidence type="ECO:0000256" key="2">
    <source>
        <dbReference type="ARBA" id="ARBA00023015"/>
    </source>
</evidence>
<keyword evidence="3" id="KW-0731">Sigma factor</keyword>
<sequence>MTEVALIHALKTGLSSAYDILYHRYWRMLYKQAYSRVMDEEAAKDIVQNVFISIWQKRESLTVRTSLEQFLQGAVKFQVLNHFRSERVKQRVIDLALAKTALVATEDQDHASREMMEVALDNALQDMPENMKQSFLLRRDNRSIKDIAKMLGLAEQTVSNNLSEVVKRLRQKLAHGQQGGLLIGLLVLIAK</sequence>
<dbReference type="GO" id="GO:0016987">
    <property type="term" value="F:sigma factor activity"/>
    <property type="evidence" value="ECO:0007669"/>
    <property type="project" value="UniProtKB-KW"/>
</dbReference>
<dbReference type="RefSeq" id="WP_090974717.1">
    <property type="nucleotide sequence ID" value="NZ_FOLL01000019.1"/>
</dbReference>
<evidence type="ECO:0000256" key="1">
    <source>
        <dbReference type="ARBA" id="ARBA00010641"/>
    </source>
</evidence>
<dbReference type="Gene3D" id="1.10.10.10">
    <property type="entry name" value="Winged helix-like DNA-binding domain superfamily/Winged helix DNA-binding domain"/>
    <property type="match status" value="1"/>
</dbReference>
<proteinExistence type="inferred from homology"/>
<dbReference type="SUPFAM" id="SSF88659">
    <property type="entry name" value="Sigma3 and sigma4 domains of RNA polymerase sigma factors"/>
    <property type="match status" value="1"/>
</dbReference>
<keyword evidence="4" id="KW-0804">Transcription</keyword>
<dbReference type="NCBIfam" id="TIGR02937">
    <property type="entry name" value="sigma70-ECF"/>
    <property type="match status" value="1"/>
</dbReference>
<evidence type="ECO:0000256" key="4">
    <source>
        <dbReference type="ARBA" id="ARBA00023163"/>
    </source>
</evidence>
<evidence type="ECO:0000259" key="6">
    <source>
        <dbReference type="Pfam" id="PF08281"/>
    </source>
</evidence>
<feature type="domain" description="RNA polymerase sigma factor 70 region 4 type 2" evidence="6">
    <location>
        <begin position="119"/>
        <end position="169"/>
    </location>
</feature>
<organism evidence="7 8">
    <name type="scientific">Parapedobacter composti</name>
    <dbReference type="NCBI Taxonomy" id="623281"/>
    <lineage>
        <taxon>Bacteria</taxon>
        <taxon>Pseudomonadati</taxon>
        <taxon>Bacteroidota</taxon>
        <taxon>Sphingobacteriia</taxon>
        <taxon>Sphingobacteriales</taxon>
        <taxon>Sphingobacteriaceae</taxon>
        <taxon>Parapedobacter</taxon>
    </lineage>
</organism>
<name>A0A1I1L5N5_9SPHI</name>
<evidence type="ECO:0000313" key="7">
    <source>
        <dbReference type="EMBL" id="SFC68339.1"/>
    </source>
</evidence>
<dbReference type="SUPFAM" id="SSF88946">
    <property type="entry name" value="Sigma2 domain of RNA polymerase sigma factors"/>
    <property type="match status" value="1"/>
</dbReference>
<evidence type="ECO:0000313" key="8">
    <source>
        <dbReference type="Proteomes" id="UP000199577"/>
    </source>
</evidence>
<dbReference type="PANTHER" id="PTHR43133">
    <property type="entry name" value="RNA POLYMERASE ECF-TYPE SIGMA FACTO"/>
    <property type="match status" value="1"/>
</dbReference>
<dbReference type="PANTHER" id="PTHR43133:SF46">
    <property type="entry name" value="RNA POLYMERASE SIGMA-70 FACTOR ECF SUBFAMILY"/>
    <property type="match status" value="1"/>
</dbReference>
<dbReference type="InterPro" id="IPR014284">
    <property type="entry name" value="RNA_pol_sigma-70_dom"/>
</dbReference>
<dbReference type="Pfam" id="PF08281">
    <property type="entry name" value="Sigma70_r4_2"/>
    <property type="match status" value="1"/>
</dbReference>
<dbReference type="OrthoDB" id="1100095at2"/>
<dbReference type="EMBL" id="FOLL01000019">
    <property type="protein sequence ID" value="SFC68339.1"/>
    <property type="molecule type" value="Genomic_DNA"/>
</dbReference>
<dbReference type="InterPro" id="IPR013249">
    <property type="entry name" value="RNA_pol_sigma70_r4_t2"/>
</dbReference>
<reference evidence="8" key="1">
    <citation type="submission" date="2016-10" db="EMBL/GenBank/DDBJ databases">
        <authorList>
            <person name="Varghese N."/>
            <person name="Submissions S."/>
        </authorList>
    </citation>
    <scope>NUCLEOTIDE SEQUENCE [LARGE SCALE GENOMIC DNA]</scope>
    <source>
        <strain evidence="8">DSM 22900</strain>
    </source>
</reference>
<dbReference type="InterPro" id="IPR036388">
    <property type="entry name" value="WH-like_DNA-bd_sf"/>
</dbReference>
<gene>
    <name evidence="7" type="ORF">SAMN05421747_11915</name>
</gene>
<dbReference type="Gene3D" id="1.10.1740.10">
    <property type="match status" value="1"/>
</dbReference>
<comment type="similarity">
    <text evidence="1">Belongs to the sigma-70 factor family. ECF subfamily.</text>
</comment>
<keyword evidence="8" id="KW-1185">Reference proteome</keyword>
<dbReference type="InterPro" id="IPR007627">
    <property type="entry name" value="RNA_pol_sigma70_r2"/>
</dbReference>
<dbReference type="InterPro" id="IPR013324">
    <property type="entry name" value="RNA_pol_sigma_r3/r4-like"/>
</dbReference>
<dbReference type="GO" id="GO:0003677">
    <property type="term" value="F:DNA binding"/>
    <property type="evidence" value="ECO:0007669"/>
    <property type="project" value="InterPro"/>
</dbReference>
<dbReference type="InterPro" id="IPR013325">
    <property type="entry name" value="RNA_pol_sigma_r2"/>
</dbReference>